<gene>
    <name evidence="1" type="ORF">V6N11_014001</name>
    <name evidence="2" type="ORF">V6N11_080529</name>
</gene>
<dbReference type="EMBL" id="JBBPBN010000257">
    <property type="protein sequence ID" value="KAK8491877.1"/>
    <property type="molecule type" value="Genomic_DNA"/>
</dbReference>
<name>A0ABR2AGM1_9ROSI</name>
<organism evidence="1 3">
    <name type="scientific">Hibiscus sabdariffa</name>
    <name type="common">roselle</name>
    <dbReference type="NCBI Taxonomy" id="183260"/>
    <lineage>
        <taxon>Eukaryota</taxon>
        <taxon>Viridiplantae</taxon>
        <taxon>Streptophyta</taxon>
        <taxon>Embryophyta</taxon>
        <taxon>Tracheophyta</taxon>
        <taxon>Spermatophyta</taxon>
        <taxon>Magnoliopsida</taxon>
        <taxon>eudicotyledons</taxon>
        <taxon>Gunneridae</taxon>
        <taxon>Pentapetalae</taxon>
        <taxon>rosids</taxon>
        <taxon>malvids</taxon>
        <taxon>Malvales</taxon>
        <taxon>Malvaceae</taxon>
        <taxon>Malvoideae</taxon>
        <taxon>Hibiscus</taxon>
    </lineage>
</organism>
<protein>
    <submittedName>
        <fullName evidence="1">Uncharacterized protein</fullName>
    </submittedName>
</protein>
<evidence type="ECO:0000313" key="1">
    <source>
        <dbReference type="EMBL" id="KAK8491877.1"/>
    </source>
</evidence>
<dbReference type="Proteomes" id="UP001396334">
    <property type="component" value="Unassembled WGS sequence"/>
</dbReference>
<evidence type="ECO:0000313" key="3">
    <source>
        <dbReference type="Proteomes" id="UP001396334"/>
    </source>
</evidence>
<reference evidence="1 3" key="1">
    <citation type="journal article" date="2024" name="G3 (Bethesda)">
        <title>Genome assembly of Hibiscus sabdariffa L. provides insights into metabolisms of medicinal natural products.</title>
        <authorList>
            <person name="Kim T."/>
        </authorList>
    </citation>
    <scope>NUCLEOTIDE SEQUENCE [LARGE SCALE GENOMIC DNA]</scope>
    <source>
        <strain evidence="1">TK-2024</strain>
        <tissue evidence="1">Old leaves</tissue>
    </source>
</reference>
<keyword evidence="3" id="KW-1185">Reference proteome</keyword>
<dbReference type="EMBL" id="JBBPBN010000025">
    <property type="protein sequence ID" value="KAK9009057.1"/>
    <property type="molecule type" value="Genomic_DNA"/>
</dbReference>
<comment type="caution">
    <text evidence="1">The sequence shown here is derived from an EMBL/GenBank/DDBJ whole genome shotgun (WGS) entry which is preliminary data.</text>
</comment>
<proteinExistence type="predicted"/>
<evidence type="ECO:0000313" key="2">
    <source>
        <dbReference type="EMBL" id="KAK9009057.1"/>
    </source>
</evidence>
<sequence length="213" mass="24117">MENASPADPNPAALLDALLSFFFQSIQVKVFRRRRFSKDWTNSSPRLEKKISVHREEGKLQLSLQKLKKLSLHTFSPLSPIVLRKDYDNKRADRSHRPISLPSIVGLETFPYSSTPGEERLKEWKRLKRAGAGLVRGKGCRYVIKMKLSFQAGEKDSKPCVKERLSKSLTINPVEGQMDSESTESSSLQDKDSAVETSISISLRKRGSARVER</sequence>
<accession>A0ABR2AGM1</accession>